<dbReference type="Pfam" id="PF22379">
    <property type="entry name" value="OB_MCM10"/>
    <property type="match status" value="1"/>
</dbReference>
<dbReference type="GO" id="GO:0003697">
    <property type="term" value="F:single-stranded DNA binding"/>
    <property type="evidence" value="ECO:0007669"/>
    <property type="project" value="InterPro"/>
</dbReference>
<organism evidence="2">
    <name type="scientific">Lichtheimia ramosa</name>
    <dbReference type="NCBI Taxonomy" id="688394"/>
    <lineage>
        <taxon>Eukaryota</taxon>
        <taxon>Fungi</taxon>
        <taxon>Fungi incertae sedis</taxon>
        <taxon>Mucoromycota</taxon>
        <taxon>Mucoromycotina</taxon>
        <taxon>Mucoromycetes</taxon>
        <taxon>Mucorales</taxon>
        <taxon>Lichtheimiaceae</taxon>
        <taxon>Lichtheimia</taxon>
    </lineage>
</organism>
<evidence type="ECO:0000313" key="2">
    <source>
        <dbReference type="EMBL" id="CDS11699.1"/>
    </source>
</evidence>
<reference evidence="2" key="1">
    <citation type="journal article" date="2014" name="Genome Announc.">
        <title>De novo whole-genome sequence and genome annotation of Lichtheimia ramosa.</title>
        <authorList>
            <person name="Linde J."/>
            <person name="Schwartze V."/>
            <person name="Binder U."/>
            <person name="Lass-Florl C."/>
            <person name="Voigt K."/>
            <person name="Horn F."/>
        </authorList>
    </citation>
    <scope>NUCLEOTIDE SEQUENCE</scope>
    <source>
        <strain evidence="2">JMRC FSU:6197</strain>
    </source>
</reference>
<evidence type="ECO:0000259" key="1">
    <source>
        <dbReference type="Pfam" id="PF22379"/>
    </source>
</evidence>
<dbReference type="GO" id="GO:0043596">
    <property type="term" value="C:nuclear replication fork"/>
    <property type="evidence" value="ECO:0007669"/>
    <property type="project" value="TreeGrafter"/>
</dbReference>
<name>A0A077WWV7_9FUNG</name>
<dbReference type="GO" id="GO:0006270">
    <property type="term" value="P:DNA replication initiation"/>
    <property type="evidence" value="ECO:0007669"/>
    <property type="project" value="InterPro"/>
</dbReference>
<gene>
    <name evidence="2" type="ORF">LRAMOSA03962</name>
</gene>
<dbReference type="EMBL" id="LK023346">
    <property type="protein sequence ID" value="CDS11699.1"/>
    <property type="molecule type" value="Genomic_DNA"/>
</dbReference>
<dbReference type="AlphaFoldDB" id="A0A077WWV7"/>
<dbReference type="InterPro" id="IPR055065">
    <property type="entry name" value="OB_MCM10"/>
</dbReference>
<dbReference type="GO" id="GO:0003688">
    <property type="term" value="F:DNA replication origin binding"/>
    <property type="evidence" value="ECO:0007669"/>
    <property type="project" value="TreeGrafter"/>
</dbReference>
<dbReference type="PANTHER" id="PTHR13454">
    <property type="entry name" value="PROTEIN MCM10 HOMOLOG"/>
    <property type="match status" value="1"/>
</dbReference>
<dbReference type="GO" id="GO:0008270">
    <property type="term" value="F:zinc ion binding"/>
    <property type="evidence" value="ECO:0007669"/>
    <property type="project" value="UniProtKB-KW"/>
</dbReference>
<dbReference type="OrthoDB" id="273123at2759"/>
<accession>A0A077WWV7</accession>
<dbReference type="InterPro" id="IPR012340">
    <property type="entry name" value="NA-bd_OB-fold"/>
</dbReference>
<proteinExistence type="predicted"/>
<protein>
    <recommendedName>
        <fullName evidence="1">MCM10 OB-fold domain-containing protein</fullName>
    </recommendedName>
</protein>
<feature type="domain" description="MCM10 OB-fold" evidence="1">
    <location>
        <begin position="21"/>
        <end position="148"/>
    </location>
</feature>
<dbReference type="Gene3D" id="2.40.50.140">
    <property type="entry name" value="Nucleic acid-binding proteins"/>
    <property type="match status" value="1"/>
</dbReference>
<dbReference type="PANTHER" id="PTHR13454:SF11">
    <property type="entry name" value="PROTEIN MCM10 HOMOLOG"/>
    <property type="match status" value="1"/>
</dbReference>
<sequence length="356" mass="40664">MADDSCSSIPNTSEPEIEILSKFRLKQRRVDQTDIEKKLLLYSYVPIEKLAEHVAQWRSIYVTKKPSDQWATVGIVDRCIVRKQYMVVRLTDMRGMHAHLFMTGKAFDALHDKINKATILGIFEPCIVWSSEMRADVAIQASRTDQLLLIGTSYDLVQCIQYVTQEKQCENMVDGRSGNYCDRHLERLCKRSKNTRMELASGDSALEIRWARVSKTPQGDVYESTSRMQSNTTTRKKEFTYTIKGLGSITSDGVHLQTRNTTSKEDKATKKKELTEFLRGRTDPGAEMLRLVNGIQDDRPKSPALSKDAMMKMGLSTRQVLTKEEAAAKKRSIDALLKTTANKEEETQKKQRYVYL</sequence>
<dbReference type="InterPro" id="IPR040184">
    <property type="entry name" value="Mcm10"/>
</dbReference>